<gene>
    <name evidence="3" type="ORF">ACFPEN_32820</name>
</gene>
<feature type="region of interest" description="Disordered" evidence="1">
    <location>
        <begin position="83"/>
        <end position="124"/>
    </location>
</feature>
<proteinExistence type="predicted"/>
<evidence type="ECO:0000313" key="3">
    <source>
        <dbReference type="EMBL" id="MFC4517682.1"/>
    </source>
</evidence>
<feature type="transmembrane region" description="Helical" evidence="2">
    <location>
        <begin position="63"/>
        <end position="82"/>
    </location>
</feature>
<keyword evidence="2" id="KW-0812">Transmembrane</keyword>
<comment type="caution">
    <text evidence="3">The sequence shown here is derived from an EMBL/GenBank/DDBJ whole genome shotgun (WGS) entry which is preliminary data.</text>
</comment>
<accession>A0ABV9BU77</accession>
<sequence length="124" mass="13083">MASGNTRQHVKDAWDAVNIVLREVIPDPRRTFHLILLVTVPPLVVVSAPLTVMLLLIPHPSQVLTAVLSCTLGTSAVAAAAVRRRAQPPRRGSSVNAASPPVAVPGQRGDETRDGEEATTETPG</sequence>
<dbReference type="Proteomes" id="UP001595990">
    <property type="component" value="Unassembled WGS sequence"/>
</dbReference>
<feature type="transmembrane region" description="Helical" evidence="2">
    <location>
        <begin position="32"/>
        <end position="57"/>
    </location>
</feature>
<organism evidence="3 4">
    <name type="scientific">Streptomyces ehimensis</name>
    <dbReference type="NCBI Taxonomy" id="68195"/>
    <lineage>
        <taxon>Bacteria</taxon>
        <taxon>Bacillati</taxon>
        <taxon>Actinomycetota</taxon>
        <taxon>Actinomycetes</taxon>
        <taxon>Kitasatosporales</taxon>
        <taxon>Streptomycetaceae</taxon>
        <taxon>Streptomyces</taxon>
    </lineage>
</organism>
<keyword evidence="2" id="KW-0472">Membrane</keyword>
<keyword evidence="4" id="KW-1185">Reference proteome</keyword>
<reference evidence="4" key="1">
    <citation type="journal article" date="2019" name="Int. J. Syst. Evol. Microbiol.">
        <title>The Global Catalogue of Microorganisms (GCM) 10K type strain sequencing project: providing services to taxonomists for standard genome sequencing and annotation.</title>
        <authorList>
            <consortium name="The Broad Institute Genomics Platform"/>
            <consortium name="The Broad Institute Genome Sequencing Center for Infectious Disease"/>
            <person name="Wu L."/>
            <person name="Ma J."/>
        </authorList>
    </citation>
    <scope>NUCLEOTIDE SEQUENCE [LARGE SCALE GENOMIC DNA]</scope>
    <source>
        <strain evidence="4">CECT 8064</strain>
    </source>
</reference>
<evidence type="ECO:0000313" key="4">
    <source>
        <dbReference type="Proteomes" id="UP001595990"/>
    </source>
</evidence>
<protein>
    <submittedName>
        <fullName evidence="3">Uncharacterized protein</fullName>
    </submittedName>
</protein>
<evidence type="ECO:0000256" key="2">
    <source>
        <dbReference type="SAM" id="Phobius"/>
    </source>
</evidence>
<dbReference type="RefSeq" id="WP_417924205.1">
    <property type="nucleotide sequence ID" value="NZ_JBHSFS010000024.1"/>
</dbReference>
<keyword evidence="2" id="KW-1133">Transmembrane helix</keyword>
<evidence type="ECO:0000256" key="1">
    <source>
        <dbReference type="SAM" id="MobiDB-lite"/>
    </source>
</evidence>
<dbReference type="EMBL" id="JBHSFS010000024">
    <property type="protein sequence ID" value="MFC4517682.1"/>
    <property type="molecule type" value="Genomic_DNA"/>
</dbReference>
<name>A0ABV9BU77_9ACTN</name>